<evidence type="ECO:0000313" key="5">
    <source>
        <dbReference type="EMBL" id="KAI9552500.1"/>
    </source>
</evidence>
<feature type="repeat" description="WD" evidence="3">
    <location>
        <begin position="44"/>
        <end position="85"/>
    </location>
</feature>
<proteinExistence type="predicted"/>
<comment type="caution">
    <text evidence="5">The sequence shown here is derived from an EMBL/GenBank/DDBJ whole genome shotgun (WGS) entry which is preliminary data.</text>
</comment>
<dbReference type="AlphaFoldDB" id="A0AAD5KZF9"/>
<dbReference type="PANTHER" id="PTHR15574">
    <property type="entry name" value="WD REPEAT DOMAIN-CONTAINING FAMILY"/>
    <property type="match status" value="1"/>
</dbReference>
<dbReference type="Proteomes" id="UP000820818">
    <property type="component" value="Linkage Group LG10"/>
</dbReference>
<evidence type="ECO:0000256" key="3">
    <source>
        <dbReference type="PROSITE-ProRule" id="PRU00221"/>
    </source>
</evidence>
<feature type="compositionally biased region" description="Basic and acidic residues" evidence="4">
    <location>
        <begin position="485"/>
        <end position="495"/>
    </location>
</feature>
<dbReference type="PROSITE" id="PS50294">
    <property type="entry name" value="WD_REPEATS_REGION"/>
    <property type="match status" value="1"/>
</dbReference>
<dbReference type="Gene3D" id="2.130.10.10">
    <property type="entry name" value="YVTN repeat-like/Quinoprotein amine dehydrogenase"/>
    <property type="match status" value="3"/>
</dbReference>
<dbReference type="InterPro" id="IPR045151">
    <property type="entry name" value="DCAF8"/>
</dbReference>
<feature type="compositionally biased region" description="Low complexity" evidence="4">
    <location>
        <begin position="459"/>
        <end position="470"/>
    </location>
</feature>
<feature type="compositionally biased region" description="Polar residues" evidence="4">
    <location>
        <begin position="514"/>
        <end position="527"/>
    </location>
</feature>
<organism evidence="5 6">
    <name type="scientific">Daphnia sinensis</name>
    <dbReference type="NCBI Taxonomy" id="1820382"/>
    <lineage>
        <taxon>Eukaryota</taxon>
        <taxon>Metazoa</taxon>
        <taxon>Ecdysozoa</taxon>
        <taxon>Arthropoda</taxon>
        <taxon>Crustacea</taxon>
        <taxon>Branchiopoda</taxon>
        <taxon>Diplostraca</taxon>
        <taxon>Cladocera</taxon>
        <taxon>Anomopoda</taxon>
        <taxon>Daphniidae</taxon>
        <taxon>Daphnia</taxon>
        <taxon>Daphnia similis group</taxon>
    </lineage>
</organism>
<name>A0AAD5KZF9_9CRUS</name>
<gene>
    <name evidence="5" type="ORF">GHT06_022866</name>
</gene>
<dbReference type="GO" id="GO:0080008">
    <property type="term" value="C:Cul4-RING E3 ubiquitin ligase complex"/>
    <property type="evidence" value="ECO:0007669"/>
    <property type="project" value="TreeGrafter"/>
</dbReference>
<dbReference type="InterPro" id="IPR036322">
    <property type="entry name" value="WD40_repeat_dom_sf"/>
</dbReference>
<evidence type="ECO:0000256" key="1">
    <source>
        <dbReference type="ARBA" id="ARBA00022574"/>
    </source>
</evidence>
<accession>A0AAD5KZF9</accession>
<feature type="compositionally biased region" description="Acidic residues" evidence="4">
    <location>
        <begin position="419"/>
        <end position="439"/>
    </location>
</feature>
<evidence type="ECO:0000256" key="2">
    <source>
        <dbReference type="ARBA" id="ARBA00022737"/>
    </source>
</evidence>
<dbReference type="PROSITE" id="PS50082">
    <property type="entry name" value="WD_REPEATS_2"/>
    <property type="match status" value="2"/>
</dbReference>
<dbReference type="SUPFAM" id="SSF50978">
    <property type="entry name" value="WD40 repeat-like"/>
    <property type="match status" value="1"/>
</dbReference>
<dbReference type="PANTHER" id="PTHR15574:SF43">
    <property type="entry name" value="DDB1- AND CUL4-ASSOCIATED FACTOR 5"/>
    <property type="match status" value="1"/>
</dbReference>
<dbReference type="Pfam" id="PF00400">
    <property type="entry name" value="WD40"/>
    <property type="match status" value="5"/>
</dbReference>
<protein>
    <submittedName>
        <fullName evidence="5">Uncharacterized protein</fullName>
    </submittedName>
</protein>
<sequence>MLRSKRKYSLVDRLIARHLMGHEINDNLFSDWCGKSYSLYRRDLLAHYGCVNAVEFSEDGTIFASGSDDRRVLLWSISETLDNHSKAKPVAMEAEHGSNVFCLALSVDNERIFSGGNDLQTIIHDTKSSKPVDYFLHENPVYGISLQPNSQSVFATACDDGKLRVFDMRCSVSAEIVLASKRSPFHSIMFHPIEGRIVASASAKDGPELWDLRNPLMCLRRYPNEKGAMSARFNSLGDKLLCLRRREPPKVYHLYRDEDIQLRADGYSNACTMKSCCFAGDRDEFAISGSDDHNIYIWRIPATGEDDPDRIVHNAHMVLKGHRSVVNHVRYNSVTCSLASCGVEKMIKIWSPFSFPGSSGGLDRLAADEIKPRKRLSRLSRDCNMIIAPSPNFRTTDEDKKMLAFFDLLVDRSSWISSGEDETSDSLDDDDFIDDDGDQEYSTSHSSSLASSENEESFEINSLSTPSTSSSDDEEPVPGPSGIRVDSRSESESPKLELPPEFNARRRVPLRLSGLTSSSDNDETNSPAGERNQDPVVFRSSSYSRNRQFRRRISSSSSSSS</sequence>
<evidence type="ECO:0000256" key="4">
    <source>
        <dbReference type="SAM" id="MobiDB-lite"/>
    </source>
</evidence>
<evidence type="ECO:0000313" key="6">
    <source>
        <dbReference type="Proteomes" id="UP000820818"/>
    </source>
</evidence>
<keyword evidence="1 3" id="KW-0853">WD repeat</keyword>
<feature type="compositionally biased region" description="Low complexity" evidence="4">
    <location>
        <begin position="440"/>
        <end position="452"/>
    </location>
</feature>
<reference evidence="5 6" key="1">
    <citation type="submission" date="2022-05" db="EMBL/GenBank/DDBJ databases">
        <title>A multi-omics perspective on studying reproductive biology in Daphnia sinensis.</title>
        <authorList>
            <person name="Jia J."/>
        </authorList>
    </citation>
    <scope>NUCLEOTIDE SEQUENCE [LARGE SCALE GENOMIC DNA]</scope>
    <source>
        <strain evidence="5 6">WSL</strain>
    </source>
</reference>
<dbReference type="GO" id="GO:0005737">
    <property type="term" value="C:cytoplasm"/>
    <property type="evidence" value="ECO:0007669"/>
    <property type="project" value="TreeGrafter"/>
</dbReference>
<dbReference type="GO" id="GO:0045717">
    <property type="term" value="P:negative regulation of fatty acid biosynthetic process"/>
    <property type="evidence" value="ECO:0007669"/>
    <property type="project" value="TreeGrafter"/>
</dbReference>
<keyword evidence="6" id="KW-1185">Reference proteome</keyword>
<dbReference type="InterPro" id="IPR001680">
    <property type="entry name" value="WD40_rpt"/>
</dbReference>
<feature type="repeat" description="WD" evidence="3">
    <location>
        <begin position="319"/>
        <end position="351"/>
    </location>
</feature>
<dbReference type="EMBL" id="WJBH02000010">
    <property type="protein sequence ID" value="KAI9552500.1"/>
    <property type="molecule type" value="Genomic_DNA"/>
</dbReference>
<dbReference type="SMART" id="SM00320">
    <property type="entry name" value="WD40"/>
    <property type="match status" value="6"/>
</dbReference>
<dbReference type="InterPro" id="IPR015943">
    <property type="entry name" value="WD40/YVTN_repeat-like_dom_sf"/>
</dbReference>
<feature type="region of interest" description="Disordered" evidence="4">
    <location>
        <begin position="418"/>
        <end position="561"/>
    </location>
</feature>
<keyword evidence="2" id="KW-0677">Repeat</keyword>